<dbReference type="OrthoDB" id="9810818at2"/>
<keyword evidence="3" id="KW-1003">Cell membrane</keyword>
<keyword evidence="4 7" id="KW-0812">Transmembrane</keyword>
<comment type="similarity">
    <text evidence="2">Belongs to the EamA transporter family.</text>
</comment>
<feature type="transmembrane region" description="Helical" evidence="7">
    <location>
        <begin position="190"/>
        <end position="208"/>
    </location>
</feature>
<feature type="transmembrane region" description="Helical" evidence="7">
    <location>
        <begin position="78"/>
        <end position="96"/>
    </location>
</feature>
<feature type="transmembrane region" description="Helical" evidence="7">
    <location>
        <begin position="251"/>
        <end position="273"/>
    </location>
</feature>
<accession>A0A0R2I2Q5</accession>
<gene>
    <name evidence="9" type="ORF">IV45_GL001237</name>
</gene>
<evidence type="ECO:0000256" key="6">
    <source>
        <dbReference type="ARBA" id="ARBA00023136"/>
    </source>
</evidence>
<evidence type="ECO:0000256" key="1">
    <source>
        <dbReference type="ARBA" id="ARBA00004651"/>
    </source>
</evidence>
<dbReference type="AlphaFoldDB" id="A0A0R2I2Q5"/>
<evidence type="ECO:0000313" key="9">
    <source>
        <dbReference type="EMBL" id="KRN59491.1"/>
    </source>
</evidence>
<dbReference type="Gene3D" id="1.10.3730.20">
    <property type="match status" value="1"/>
</dbReference>
<evidence type="ECO:0000256" key="4">
    <source>
        <dbReference type="ARBA" id="ARBA00022692"/>
    </source>
</evidence>
<dbReference type="SUPFAM" id="SSF103481">
    <property type="entry name" value="Multidrug resistance efflux transporter EmrE"/>
    <property type="match status" value="2"/>
</dbReference>
<dbReference type="Proteomes" id="UP000050934">
    <property type="component" value="Unassembled WGS sequence"/>
</dbReference>
<dbReference type="PANTHER" id="PTHR32322:SF18">
    <property type="entry name" value="S-ADENOSYLMETHIONINE_S-ADENOSYLHOMOCYSTEINE TRANSPORTER"/>
    <property type="match status" value="1"/>
</dbReference>
<feature type="transmembrane region" description="Helical" evidence="7">
    <location>
        <begin position="102"/>
        <end position="122"/>
    </location>
</feature>
<feature type="transmembrane region" description="Helical" evidence="7">
    <location>
        <begin position="47"/>
        <end position="66"/>
    </location>
</feature>
<feature type="transmembrane region" description="Helical" evidence="7">
    <location>
        <begin position="155"/>
        <end position="178"/>
    </location>
</feature>
<evidence type="ECO:0000256" key="2">
    <source>
        <dbReference type="ARBA" id="ARBA00007362"/>
    </source>
</evidence>
<dbReference type="InterPro" id="IPR050638">
    <property type="entry name" value="AA-Vitamin_Transporters"/>
</dbReference>
<evidence type="ECO:0000256" key="3">
    <source>
        <dbReference type="ARBA" id="ARBA00022475"/>
    </source>
</evidence>
<dbReference type="PATRIC" id="fig|396268.3.peg.1254"/>
<reference evidence="9 10" key="1">
    <citation type="journal article" date="2015" name="Genome Announc.">
        <title>Expanding the biotechnology potential of lactobacilli through comparative genomics of 213 strains and associated genera.</title>
        <authorList>
            <person name="Sun Z."/>
            <person name="Harris H.M."/>
            <person name="McCann A."/>
            <person name="Guo C."/>
            <person name="Argimon S."/>
            <person name="Zhang W."/>
            <person name="Yang X."/>
            <person name="Jeffery I.B."/>
            <person name="Cooney J.C."/>
            <person name="Kagawa T.F."/>
            <person name="Liu W."/>
            <person name="Song Y."/>
            <person name="Salvetti E."/>
            <person name="Wrobel A."/>
            <person name="Rasinkangas P."/>
            <person name="Parkhill J."/>
            <person name="Rea M.C."/>
            <person name="O'Sullivan O."/>
            <person name="Ritari J."/>
            <person name="Douillard F.P."/>
            <person name="Paul Ross R."/>
            <person name="Yang R."/>
            <person name="Briner A.E."/>
            <person name="Felis G.E."/>
            <person name="de Vos W.M."/>
            <person name="Barrangou R."/>
            <person name="Klaenhammer T.R."/>
            <person name="Caufield P.W."/>
            <person name="Cui Y."/>
            <person name="Zhang H."/>
            <person name="O'Toole P.W."/>
        </authorList>
    </citation>
    <scope>NUCLEOTIDE SEQUENCE [LARGE SCALE GENOMIC DNA]</scope>
    <source>
        <strain evidence="9 10">DSM 17896</strain>
    </source>
</reference>
<name>A0A0R2I2Q5_9LACO</name>
<evidence type="ECO:0000256" key="7">
    <source>
        <dbReference type="SAM" id="Phobius"/>
    </source>
</evidence>
<feature type="transmembrane region" description="Helical" evidence="7">
    <location>
        <begin position="220"/>
        <end position="239"/>
    </location>
</feature>
<keyword evidence="5 7" id="KW-1133">Transmembrane helix</keyword>
<feature type="domain" description="EamA" evidence="8">
    <location>
        <begin position="8"/>
        <end position="147"/>
    </location>
</feature>
<evidence type="ECO:0000259" key="8">
    <source>
        <dbReference type="Pfam" id="PF00892"/>
    </source>
</evidence>
<dbReference type="EMBL" id="JQBW01000004">
    <property type="protein sequence ID" value="KRN59491.1"/>
    <property type="molecule type" value="Genomic_DNA"/>
</dbReference>
<dbReference type="Pfam" id="PF00892">
    <property type="entry name" value="EamA"/>
    <property type="match status" value="2"/>
</dbReference>
<dbReference type="InterPro" id="IPR000620">
    <property type="entry name" value="EamA_dom"/>
</dbReference>
<comment type="caution">
    <text evidence="9">The sequence shown here is derived from an EMBL/GenBank/DDBJ whole genome shotgun (WGS) entry which is preliminary data.</text>
</comment>
<dbReference type="PANTHER" id="PTHR32322">
    <property type="entry name" value="INNER MEMBRANE TRANSPORTER"/>
    <property type="match status" value="1"/>
</dbReference>
<dbReference type="RefSeq" id="WP_057739642.1">
    <property type="nucleotide sequence ID" value="NZ_JQBW01000004.1"/>
</dbReference>
<feature type="transmembrane region" description="Helical" evidence="7">
    <location>
        <begin position="7"/>
        <end position="27"/>
    </location>
</feature>
<proteinExistence type="inferred from homology"/>
<protein>
    <recommendedName>
        <fullName evidence="8">EamA domain-containing protein</fullName>
    </recommendedName>
</protein>
<keyword evidence="10" id="KW-1185">Reference proteome</keyword>
<feature type="transmembrane region" description="Helical" evidence="7">
    <location>
        <begin position="279"/>
        <end position="300"/>
    </location>
</feature>
<dbReference type="PROSITE" id="PS51257">
    <property type="entry name" value="PROKAR_LIPOPROTEIN"/>
    <property type="match status" value="1"/>
</dbReference>
<feature type="domain" description="EamA" evidence="8">
    <location>
        <begin position="162"/>
        <end position="293"/>
    </location>
</feature>
<evidence type="ECO:0000313" key="10">
    <source>
        <dbReference type="Proteomes" id="UP000050934"/>
    </source>
</evidence>
<evidence type="ECO:0000256" key="5">
    <source>
        <dbReference type="ARBA" id="ARBA00022989"/>
    </source>
</evidence>
<dbReference type="STRING" id="396268.IV45_GL001237"/>
<feature type="transmembrane region" description="Helical" evidence="7">
    <location>
        <begin position="129"/>
        <end position="149"/>
    </location>
</feature>
<organism evidence="9 10">
    <name type="scientific">Limosilactobacillus secaliphilus</name>
    <dbReference type="NCBI Taxonomy" id="396268"/>
    <lineage>
        <taxon>Bacteria</taxon>
        <taxon>Bacillati</taxon>
        <taxon>Bacillota</taxon>
        <taxon>Bacilli</taxon>
        <taxon>Lactobacillales</taxon>
        <taxon>Lactobacillaceae</taxon>
        <taxon>Limosilactobacillus</taxon>
    </lineage>
</organism>
<comment type="subcellular location">
    <subcellularLocation>
        <location evidence="1">Cell membrane</location>
        <topology evidence="1">Multi-pass membrane protein</topology>
    </subcellularLocation>
</comment>
<dbReference type="GO" id="GO:0005886">
    <property type="term" value="C:plasma membrane"/>
    <property type="evidence" value="ECO:0007669"/>
    <property type="project" value="UniProtKB-SubCell"/>
</dbReference>
<keyword evidence="6 7" id="KW-0472">Membrane</keyword>
<dbReference type="InterPro" id="IPR037185">
    <property type="entry name" value="EmrE-like"/>
</dbReference>
<sequence length="304" mass="33266">MKISKATLWTIFAIMACAMWGISSLFAKYIFQLAPTTNALWLTQIRQLISGSILIIISGLVGGHPLKIWHNKQHAISLIAYGLFGMLPVQYCYFVAVQLGNASIATVLQFLGPFFIIFYLALFRHQRPLRIEIIASIAAFIGVFLLATHGHLNHLAITPAVLFWGLLSAIGVATNTLIPQKMIKEGFSSLTLTGWAILIAGIALTIIHPIQPSVPSNPSLWWSVAAVVVIGTLIPFQLATNSLKYIKATTFSLMDAFEPITATIGSVLFFNVMMKPIDWFGSILIVVATLALSIPLPAFFKKTI</sequence>